<keyword evidence="3" id="KW-1185">Reference proteome</keyword>
<dbReference type="Pfam" id="PF05443">
    <property type="entry name" value="ROS_MUCR"/>
    <property type="match status" value="1"/>
</dbReference>
<name>A0ABU1MF10_9HYPH</name>
<comment type="similarity">
    <text evidence="1">Belongs to the ros/MucR family.</text>
</comment>
<dbReference type="RefSeq" id="WP_310016111.1">
    <property type="nucleotide sequence ID" value="NZ_JAVDQT010000013.1"/>
</dbReference>
<evidence type="ECO:0000313" key="3">
    <source>
        <dbReference type="Proteomes" id="UP001184614"/>
    </source>
</evidence>
<evidence type="ECO:0000256" key="1">
    <source>
        <dbReference type="ARBA" id="ARBA00007031"/>
    </source>
</evidence>
<reference evidence="2 3" key="1">
    <citation type="submission" date="2023-07" db="EMBL/GenBank/DDBJ databases">
        <title>Sorghum-associated microbial communities from plants grown in Nebraska, USA.</title>
        <authorList>
            <person name="Schachtman D."/>
        </authorList>
    </citation>
    <scope>NUCLEOTIDE SEQUENCE [LARGE SCALE GENOMIC DNA]</scope>
    <source>
        <strain evidence="2 3">DS1730</strain>
    </source>
</reference>
<dbReference type="InterPro" id="IPR041920">
    <property type="entry name" value="ROS/MUCR_sf"/>
</dbReference>
<gene>
    <name evidence="2" type="ORF">J2782_004392</name>
</gene>
<protein>
    <submittedName>
        <fullName evidence="2">Transcriptional regulator</fullName>
    </submittedName>
</protein>
<dbReference type="EMBL" id="JAVDQT010000013">
    <property type="protein sequence ID" value="MDR6434639.1"/>
    <property type="molecule type" value="Genomic_DNA"/>
</dbReference>
<proteinExistence type="inferred from homology"/>
<dbReference type="InterPro" id="IPR008807">
    <property type="entry name" value="ROS_MUCR"/>
</dbReference>
<evidence type="ECO:0000313" key="2">
    <source>
        <dbReference type="EMBL" id="MDR6434639.1"/>
    </source>
</evidence>
<organism evidence="2 3">
    <name type="scientific">Brucella pseudogrignonensis</name>
    <dbReference type="NCBI Taxonomy" id="419475"/>
    <lineage>
        <taxon>Bacteria</taxon>
        <taxon>Pseudomonadati</taxon>
        <taxon>Pseudomonadota</taxon>
        <taxon>Alphaproteobacteria</taxon>
        <taxon>Hyphomicrobiales</taxon>
        <taxon>Brucellaceae</taxon>
        <taxon>Brucella/Ochrobactrum group</taxon>
        <taxon>Brucella</taxon>
    </lineage>
</organism>
<accession>A0ABU1MF10</accession>
<sequence>MARKPIQNMDGSTFISIANDITFGALEAGEINKEQAQKLFRRICAALENKIHKQYAPLRDTSNPAVPIDQSEFPDRLICLEDGRSFRSLKRHLSETYGITEAEYKNRWKLPQNYPMVCKELSDKRTKNAKKQGLGTKD</sequence>
<dbReference type="Proteomes" id="UP001184614">
    <property type="component" value="Unassembled WGS sequence"/>
</dbReference>
<dbReference type="Gene3D" id="1.10.10.1550">
    <property type="entry name" value="ROS/MUCR transcriptional regulator protein"/>
    <property type="match status" value="1"/>
</dbReference>
<comment type="caution">
    <text evidence="2">The sequence shown here is derived from an EMBL/GenBank/DDBJ whole genome shotgun (WGS) entry which is preliminary data.</text>
</comment>